<feature type="binding site" evidence="6">
    <location>
        <begin position="306"/>
        <end position="308"/>
    </location>
    <ligand>
        <name>ATP</name>
        <dbReference type="ChEBI" id="CHEBI:30616"/>
    </ligand>
</feature>
<proteinExistence type="inferred from homology"/>
<dbReference type="InterPro" id="IPR000890">
    <property type="entry name" value="Aliphatic_acid_kin_short-chain"/>
</dbReference>
<dbReference type="PRINTS" id="PR00471">
    <property type="entry name" value="ACETATEKNASE"/>
</dbReference>
<dbReference type="PROSITE" id="PS01076">
    <property type="entry name" value="ACETATE_KINASE_2"/>
    <property type="match status" value="1"/>
</dbReference>
<feature type="binding site" evidence="6">
    <location>
        <begin position="231"/>
        <end position="235"/>
    </location>
    <ligand>
        <name>ATP</name>
        <dbReference type="ChEBI" id="CHEBI:30616"/>
    </ligand>
</feature>
<evidence type="ECO:0000256" key="5">
    <source>
        <dbReference type="ARBA" id="ARBA00022840"/>
    </source>
</evidence>
<comment type="cofactor">
    <cofactor evidence="6">
        <name>Mg(2+)</name>
        <dbReference type="ChEBI" id="CHEBI:18420"/>
    </cofactor>
    <cofactor evidence="6">
        <name>Mn(2+)</name>
        <dbReference type="ChEBI" id="CHEBI:29035"/>
    </cofactor>
    <text evidence="6">Mg(2+). Can also accept Mn(2+).</text>
</comment>
<dbReference type="GO" id="GO:0006085">
    <property type="term" value="P:acetyl-CoA biosynthetic process"/>
    <property type="evidence" value="ECO:0007669"/>
    <property type="project" value="UniProtKB-UniRule"/>
</dbReference>
<dbReference type="STRING" id="1503.CLPU_5c00740"/>
<dbReference type="NCBIfam" id="TIGR00016">
    <property type="entry name" value="ackA"/>
    <property type="match status" value="1"/>
</dbReference>
<comment type="catalytic activity">
    <reaction evidence="6">
        <text>acetate + ATP = acetyl phosphate + ADP</text>
        <dbReference type="Rhea" id="RHEA:11352"/>
        <dbReference type="ChEBI" id="CHEBI:22191"/>
        <dbReference type="ChEBI" id="CHEBI:30089"/>
        <dbReference type="ChEBI" id="CHEBI:30616"/>
        <dbReference type="ChEBI" id="CHEBI:456216"/>
        <dbReference type="EC" id="2.7.2.1"/>
    </reaction>
</comment>
<accession>A0A0L0WBF7</accession>
<dbReference type="PANTHER" id="PTHR21060">
    <property type="entry name" value="ACETATE KINASE"/>
    <property type="match status" value="1"/>
</dbReference>
<dbReference type="GO" id="GO:0006083">
    <property type="term" value="P:acetate metabolic process"/>
    <property type="evidence" value="ECO:0007669"/>
    <property type="project" value="TreeGrafter"/>
</dbReference>
<keyword evidence="3 6" id="KW-0547">Nucleotide-binding</keyword>
<dbReference type="Pfam" id="PF00871">
    <property type="entry name" value="Acetate_kinase"/>
    <property type="match status" value="1"/>
</dbReference>
<feature type="active site" description="Proton donor/acceptor" evidence="6">
    <location>
        <position position="171"/>
    </location>
</feature>
<dbReference type="AlphaFoldDB" id="A0A0L0WBF7"/>
<evidence type="ECO:0000256" key="1">
    <source>
        <dbReference type="ARBA" id="ARBA00008748"/>
    </source>
</evidence>
<dbReference type="PIRSF" id="PIRSF000722">
    <property type="entry name" value="Acetate_prop_kin"/>
    <property type="match status" value="1"/>
</dbReference>
<evidence type="ECO:0000313" key="9">
    <source>
        <dbReference type="Proteomes" id="UP000037267"/>
    </source>
</evidence>
<comment type="similarity">
    <text evidence="1 6 7">Belongs to the acetokinase family.</text>
</comment>
<dbReference type="GO" id="GO:0005737">
    <property type="term" value="C:cytoplasm"/>
    <property type="evidence" value="ECO:0007669"/>
    <property type="project" value="UniProtKB-SubCell"/>
</dbReference>
<evidence type="ECO:0000256" key="7">
    <source>
        <dbReference type="RuleBase" id="RU003835"/>
    </source>
</evidence>
<evidence type="ECO:0000256" key="6">
    <source>
        <dbReference type="HAMAP-Rule" id="MF_00020"/>
    </source>
</evidence>
<comment type="subunit">
    <text evidence="6">Homodimer.</text>
</comment>
<keyword evidence="9" id="KW-1185">Reference proteome</keyword>
<feature type="binding site" evidence="6">
    <location>
        <position position="37"/>
    </location>
    <ligand>
        <name>ATP</name>
        <dbReference type="ChEBI" id="CHEBI:30616"/>
    </ligand>
</feature>
<keyword evidence="6" id="KW-0479">Metal-binding</keyword>
<keyword evidence="4 6" id="KW-0418">Kinase</keyword>
<evidence type="ECO:0000256" key="2">
    <source>
        <dbReference type="ARBA" id="ARBA00022679"/>
    </source>
</evidence>
<dbReference type="EC" id="2.7.2.1" evidence="6"/>
<dbReference type="Gene3D" id="3.30.420.40">
    <property type="match status" value="2"/>
</dbReference>
<evidence type="ECO:0000256" key="3">
    <source>
        <dbReference type="ARBA" id="ARBA00022741"/>
    </source>
</evidence>
<feature type="binding site" evidence="6">
    <location>
        <position position="30"/>
    </location>
    <ligand>
        <name>Mg(2+)</name>
        <dbReference type="ChEBI" id="CHEBI:18420"/>
    </ligand>
</feature>
<comment type="caution">
    <text evidence="8">The sequence shown here is derived from an EMBL/GenBank/DDBJ whole genome shotgun (WGS) entry which is preliminary data.</text>
</comment>
<reference evidence="9" key="1">
    <citation type="submission" date="2015-07" db="EMBL/GenBank/DDBJ databases">
        <title>Draft genome sequence of the purine-degrading Gottschalkia purinilyticum DSM 1384 (formerly Clostridium purinilyticum).</title>
        <authorList>
            <person name="Poehlein A."/>
            <person name="Schiel-Bengelsdorf B."/>
            <person name="Bengelsdorf F.R."/>
            <person name="Daniel R."/>
            <person name="Duerre P."/>
        </authorList>
    </citation>
    <scope>NUCLEOTIDE SEQUENCE [LARGE SCALE GENOMIC DNA]</scope>
    <source>
        <strain evidence="9">DSM 1384</strain>
    </source>
</reference>
<sequence length="419" mass="46445">MIFVCNCNKMFYGERKYLVGGVSMNILVINCGSSSLKYQLIDMDNENVLAKGLAERIGIENPRIKHKASGKDEVIIEKPMPDHKVALELVINALVDKEHGCIESMNEINAVGHRVVHGGEKFTESVLITDEVMKGLNDCVDLAPLHNPPNIMGIEACKEIMPNVPMVAVFDTAFHQTMPADSYLYALPYELYEKYGVRRYGFHGTSHKYVSQRTAEILNKDIKDLKIITCHLGNGASIAAIKDGKCLDTSMGFTPLEGLVMGTRVGDMDPAIIPFIMEKEKLNPNEMSNLLNKESGVLGISGVSSDFRDVEDEMAKGNERAKLALYMFNNRVIKYIGAYAAMMNGVDAIVFTAGLGENSAEAREEICKYLTYLGVEIDHELNKVRGKERIISTENSKVKVLIVPTNEELMIARDTKALI</sequence>
<keyword evidence="2 6" id="KW-0808">Transferase</keyword>
<dbReference type="InterPro" id="IPR023865">
    <property type="entry name" value="Aliphatic_acid_kinase_CS"/>
</dbReference>
<feature type="site" description="Transition state stabilizer" evidence="6">
    <location>
        <position position="203"/>
    </location>
</feature>
<feature type="binding site" evidence="6">
    <location>
        <position position="114"/>
    </location>
    <ligand>
        <name>substrate</name>
    </ligand>
</feature>
<comment type="function">
    <text evidence="6">Catalyzes the formation of acetyl phosphate from acetate and ATP. Can also catalyze the reverse reaction.</text>
</comment>
<dbReference type="HAMAP" id="MF_00020">
    <property type="entry name" value="Acetate_kinase"/>
    <property type="match status" value="1"/>
</dbReference>
<feature type="site" description="Transition state stabilizer" evidence="6">
    <location>
        <position position="264"/>
    </location>
</feature>
<dbReference type="EMBL" id="LGSS01000005">
    <property type="protein sequence ID" value="KNF08767.1"/>
    <property type="molecule type" value="Genomic_DNA"/>
</dbReference>
<gene>
    <name evidence="6 8" type="primary">ackA</name>
    <name evidence="8" type="ORF">CLPU_5c00740</name>
</gene>
<keyword evidence="6" id="KW-0963">Cytoplasm</keyword>
<dbReference type="UniPathway" id="UPA00340">
    <property type="reaction ID" value="UER00458"/>
</dbReference>
<dbReference type="SUPFAM" id="SSF53067">
    <property type="entry name" value="Actin-like ATPase domain"/>
    <property type="match status" value="2"/>
</dbReference>
<dbReference type="InterPro" id="IPR004372">
    <property type="entry name" value="Ac/propionate_kinase"/>
</dbReference>
<feature type="binding site" evidence="6">
    <location>
        <position position="407"/>
    </location>
    <ligand>
        <name>Mg(2+)</name>
        <dbReference type="ChEBI" id="CHEBI:18420"/>
    </ligand>
</feature>
<comment type="pathway">
    <text evidence="6">Metabolic intermediate biosynthesis; acetyl-CoA biosynthesis; acetyl-CoA from acetate: step 1/2.</text>
</comment>
<dbReference type="Proteomes" id="UP000037267">
    <property type="component" value="Unassembled WGS sequence"/>
</dbReference>
<dbReference type="GO" id="GO:0000287">
    <property type="term" value="F:magnesium ion binding"/>
    <property type="evidence" value="ECO:0007669"/>
    <property type="project" value="UniProtKB-UniRule"/>
</dbReference>
<dbReference type="PANTHER" id="PTHR21060:SF15">
    <property type="entry name" value="ACETATE KINASE-RELATED"/>
    <property type="match status" value="1"/>
</dbReference>
<dbReference type="PATRIC" id="fig|1503.3.peg.2598"/>
<dbReference type="CDD" id="cd24010">
    <property type="entry name" value="ASKHA_NBD_AcK_PK"/>
    <property type="match status" value="1"/>
</dbReference>
<dbReference type="InterPro" id="IPR043129">
    <property type="entry name" value="ATPase_NBD"/>
</dbReference>
<organism evidence="8 9">
    <name type="scientific">Gottschalkia purinilytica</name>
    <name type="common">Clostridium purinilyticum</name>
    <dbReference type="NCBI Taxonomy" id="1503"/>
    <lineage>
        <taxon>Bacteria</taxon>
        <taxon>Bacillati</taxon>
        <taxon>Bacillota</taxon>
        <taxon>Tissierellia</taxon>
        <taxon>Tissierellales</taxon>
        <taxon>Gottschalkiaceae</taxon>
        <taxon>Gottschalkia</taxon>
    </lineage>
</organism>
<evidence type="ECO:0000313" key="8">
    <source>
        <dbReference type="EMBL" id="KNF08767.1"/>
    </source>
</evidence>
<protein>
    <recommendedName>
        <fullName evidence="6">Acetate kinase</fullName>
        <ecNumber evidence="6">2.7.2.1</ecNumber>
    </recommendedName>
    <alternativeName>
        <fullName evidence="6">Acetokinase</fullName>
    </alternativeName>
</protein>
<name>A0A0L0WBF7_GOTPU</name>
<dbReference type="GO" id="GO:0005524">
    <property type="term" value="F:ATP binding"/>
    <property type="evidence" value="ECO:0007669"/>
    <property type="project" value="UniProtKB-KW"/>
</dbReference>
<keyword evidence="5 6" id="KW-0067">ATP-binding</keyword>
<feature type="binding site" evidence="6">
    <location>
        <begin position="354"/>
        <end position="358"/>
    </location>
    <ligand>
        <name>ATP</name>
        <dbReference type="ChEBI" id="CHEBI:30616"/>
    </ligand>
</feature>
<dbReference type="PROSITE" id="PS01075">
    <property type="entry name" value="ACETATE_KINASE_1"/>
    <property type="match status" value="1"/>
</dbReference>
<keyword evidence="6" id="KW-0460">Magnesium</keyword>
<dbReference type="GO" id="GO:0008776">
    <property type="term" value="F:acetate kinase activity"/>
    <property type="evidence" value="ECO:0007669"/>
    <property type="project" value="UniProtKB-UniRule"/>
</dbReference>
<comment type="subcellular location">
    <subcellularLocation>
        <location evidence="6">Cytoplasm</location>
    </subcellularLocation>
</comment>
<evidence type="ECO:0000256" key="4">
    <source>
        <dbReference type="ARBA" id="ARBA00022777"/>
    </source>
</evidence>